<keyword evidence="2" id="KW-1185">Reference proteome</keyword>
<name>A0ABQ3LBF0_9SPHN</name>
<dbReference type="Pfam" id="PF03692">
    <property type="entry name" value="CxxCxxCC"/>
    <property type="match status" value="1"/>
</dbReference>
<comment type="caution">
    <text evidence="1">The sequence shown here is derived from an EMBL/GenBank/DDBJ whole genome shotgun (WGS) entry which is preliminary data.</text>
</comment>
<evidence type="ECO:0008006" key="3">
    <source>
        <dbReference type="Google" id="ProtNLM"/>
    </source>
</evidence>
<evidence type="ECO:0000313" key="1">
    <source>
        <dbReference type="EMBL" id="GHH09307.1"/>
    </source>
</evidence>
<dbReference type="EMBL" id="BNAQ01000001">
    <property type="protein sequence ID" value="GHH09307.1"/>
    <property type="molecule type" value="Genomic_DNA"/>
</dbReference>
<sequence>MNRGGLCDVCMSPGACCKRLNLSGGPAMPSGGFIDSPMSFERAEHVAMQFGLPFRPSSQRIDGTWEWTCDQLTDAGRCGIYDDRPRLCRAFKPGADPLCVHFVPRDDEPALETAI</sequence>
<organism evidence="1 2">
    <name type="scientific">Sphingomonas glacialis</name>
    <dbReference type="NCBI Taxonomy" id="658225"/>
    <lineage>
        <taxon>Bacteria</taxon>
        <taxon>Pseudomonadati</taxon>
        <taxon>Pseudomonadota</taxon>
        <taxon>Alphaproteobacteria</taxon>
        <taxon>Sphingomonadales</taxon>
        <taxon>Sphingomonadaceae</taxon>
        <taxon>Sphingomonas</taxon>
    </lineage>
</organism>
<gene>
    <name evidence="1" type="ORF">GCM10008023_05820</name>
</gene>
<reference evidence="2" key="1">
    <citation type="journal article" date="2019" name="Int. J. Syst. Evol. Microbiol.">
        <title>The Global Catalogue of Microorganisms (GCM) 10K type strain sequencing project: providing services to taxonomists for standard genome sequencing and annotation.</title>
        <authorList>
            <consortium name="The Broad Institute Genomics Platform"/>
            <consortium name="The Broad Institute Genome Sequencing Center for Infectious Disease"/>
            <person name="Wu L."/>
            <person name="Ma J."/>
        </authorList>
    </citation>
    <scope>NUCLEOTIDE SEQUENCE [LARGE SCALE GENOMIC DNA]</scope>
    <source>
        <strain evidence="2">CGMCC 1.8957</strain>
    </source>
</reference>
<dbReference type="InterPro" id="IPR005358">
    <property type="entry name" value="Puta_zinc/iron-chelating_dom"/>
</dbReference>
<dbReference type="Proteomes" id="UP000652430">
    <property type="component" value="Unassembled WGS sequence"/>
</dbReference>
<protein>
    <recommendedName>
        <fullName evidence="3">YkgJ family cysteine cluster protein</fullName>
    </recommendedName>
</protein>
<proteinExistence type="predicted"/>
<evidence type="ECO:0000313" key="2">
    <source>
        <dbReference type="Proteomes" id="UP000652430"/>
    </source>
</evidence>
<accession>A0ABQ3LBF0</accession>